<evidence type="ECO:0000313" key="3">
    <source>
        <dbReference type="Proteomes" id="UP000235616"/>
    </source>
</evidence>
<evidence type="ECO:0000313" key="2">
    <source>
        <dbReference type="EMBL" id="PMS15979.1"/>
    </source>
</evidence>
<dbReference type="InterPro" id="IPR000073">
    <property type="entry name" value="AB_hydrolase_1"/>
</dbReference>
<dbReference type="OrthoDB" id="9793083at2"/>
<protein>
    <submittedName>
        <fullName evidence="2">3-oxoadipate enol-lactonase</fullName>
    </submittedName>
</protein>
<organism evidence="2 3">
    <name type="scientific">Trinickia dabaoshanensis</name>
    <dbReference type="NCBI Taxonomy" id="564714"/>
    <lineage>
        <taxon>Bacteria</taxon>
        <taxon>Pseudomonadati</taxon>
        <taxon>Pseudomonadota</taxon>
        <taxon>Betaproteobacteria</taxon>
        <taxon>Burkholderiales</taxon>
        <taxon>Burkholderiaceae</taxon>
        <taxon>Trinickia</taxon>
    </lineage>
</organism>
<sequence>MSFVAINGIRLHYRIDGTEHSDAPWLVLANALGADLTMWSAQIAAFSSRFRVLRFDTRGLGCSEAPPGPYTVDDWCADALGLFDALSIERAHFCGISMGGLIGVALGARHGDRIDRLVLAHTAARLGSADVWSARAQQAREQGTRSLADATLKRWFSSAFTAREPLVHAAIRDAFVHMDGEGYAGNCEAIGDADLRAELGAIRAPTLVMTGRADPSVPPDDSRALAQGIEGARFVELEAQHLSNIERADEFTRTVLGFLSAPTSP</sequence>
<dbReference type="InterPro" id="IPR029058">
    <property type="entry name" value="AB_hydrolase_fold"/>
</dbReference>
<dbReference type="InterPro" id="IPR050471">
    <property type="entry name" value="AB_hydrolase"/>
</dbReference>
<dbReference type="PRINTS" id="PR00111">
    <property type="entry name" value="ABHYDROLASE"/>
</dbReference>
<name>A0A2N7VFQ6_9BURK</name>
<reference evidence="2 3" key="1">
    <citation type="submission" date="2018-01" db="EMBL/GenBank/DDBJ databases">
        <title>Whole genome analyses suggest that Burkholderia sensu lato contains two further novel genera in the rhizoxinica-symbiotica group Mycetohabitans gen. nov., and Trinickia gen. nov.: implications for the evolution of diazotrophy and nodulation in the Burkholderiaceae.</title>
        <authorList>
            <person name="Estrada-de los Santos P."/>
            <person name="Palmer M."/>
            <person name="Chavez-Ramirez B."/>
            <person name="Beukes C."/>
            <person name="Steenkamp E.T."/>
            <person name="Hirsch A.M."/>
            <person name="Manyaka P."/>
            <person name="Maluk M."/>
            <person name="Lafos M."/>
            <person name="Crook M."/>
            <person name="Gross E."/>
            <person name="Simon M.F."/>
            <person name="Bueno dos Reis Junior F."/>
            <person name="Poole P.S."/>
            <person name="Venter S.N."/>
            <person name="James E.K."/>
        </authorList>
    </citation>
    <scope>NUCLEOTIDE SEQUENCE [LARGE SCALE GENOMIC DNA]</scope>
    <source>
        <strain evidence="2 3">GIMN1.004</strain>
    </source>
</reference>
<dbReference type="Gene3D" id="3.40.50.1820">
    <property type="entry name" value="alpha/beta hydrolase"/>
    <property type="match status" value="1"/>
</dbReference>
<dbReference type="GO" id="GO:0042952">
    <property type="term" value="P:beta-ketoadipate pathway"/>
    <property type="evidence" value="ECO:0007669"/>
    <property type="project" value="InterPro"/>
</dbReference>
<dbReference type="PANTHER" id="PTHR43433:SF5">
    <property type="entry name" value="AB HYDROLASE-1 DOMAIN-CONTAINING PROTEIN"/>
    <property type="match status" value="1"/>
</dbReference>
<feature type="domain" description="AB hydrolase-1" evidence="1">
    <location>
        <begin position="24"/>
        <end position="140"/>
    </location>
</feature>
<dbReference type="Proteomes" id="UP000235616">
    <property type="component" value="Unassembled WGS sequence"/>
</dbReference>
<dbReference type="SUPFAM" id="SSF53474">
    <property type="entry name" value="alpha/beta-Hydrolases"/>
    <property type="match status" value="1"/>
</dbReference>
<proteinExistence type="predicted"/>
<dbReference type="InterPro" id="IPR026968">
    <property type="entry name" value="PcaD/CatD"/>
</dbReference>
<dbReference type="AlphaFoldDB" id="A0A2N7VFQ6"/>
<comment type="caution">
    <text evidence="2">The sequence shown here is derived from an EMBL/GenBank/DDBJ whole genome shotgun (WGS) entry which is preliminary data.</text>
</comment>
<dbReference type="PANTHER" id="PTHR43433">
    <property type="entry name" value="HYDROLASE, ALPHA/BETA FOLD FAMILY PROTEIN"/>
    <property type="match status" value="1"/>
</dbReference>
<dbReference type="RefSeq" id="WP_102648130.1">
    <property type="nucleotide sequence ID" value="NZ_PNYA01000027.1"/>
</dbReference>
<gene>
    <name evidence="2" type="primary">pcaD</name>
    <name evidence="2" type="ORF">C0Z18_24960</name>
</gene>
<keyword evidence="3" id="KW-1185">Reference proteome</keyword>
<evidence type="ECO:0000259" key="1">
    <source>
        <dbReference type="Pfam" id="PF00561"/>
    </source>
</evidence>
<dbReference type="GO" id="GO:0047570">
    <property type="term" value="F:3-oxoadipate enol-lactonase activity"/>
    <property type="evidence" value="ECO:0007669"/>
    <property type="project" value="InterPro"/>
</dbReference>
<accession>A0A2N7VFQ6</accession>
<dbReference type="EMBL" id="PNYA01000027">
    <property type="protein sequence ID" value="PMS15979.1"/>
    <property type="molecule type" value="Genomic_DNA"/>
</dbReference>
<dbReference type="Pfam" id="PF00561">
    <property type="entry name" value="Abhydrolase_1"/>
    <property type="match status" value="1"/>
</dbReference>
<dbReference type="NCBIfam" id="TIGR02427">
    <property type="entry name" value="protocat_pcaD"/>
    <property type="match status" value="1"/>
</dbReference>